<dbReference type="InterPro" id="IPR001214">
    <property type="entry name" value="SET_dom"/>
</dbReference>
<dbReference type="InterPro" id="IPR050777">
    <property type="entry name" value="SET2_Histone-Lys_MeTrsfase"/>
</dbReference>
<dbReference type="SMART" id="SM00317">
    <property type="entry name" value="SET"/>
    <property type="match status" value="1"/>
</dbReference>
<dbReference type="HOGENOM" id="CLU_679736_0_0_1"/>
<evidence type="ECO:0000256" key="6">
    <source>
        <dbReference type="ARBA" id="ARBA00022691"/>
    </source>
</evidence>
<dbReference type="PANTHER" id="PTHR22884">
    <property type="entry name" value="SET DOMAIN PROTEINS"/>
    <property type="match status" value="1"/>
</dbReference>
<keyword evidence="6" id="KW-0949">S-adenosyl-L-methionine</keyword>
<dbReference type="Pfam" id="PF00856">
    <property type="entry name" value="SET"/>
    <property type="match status" value="1"/>
</dbReference>
<evidence type="ECO:0000256" key="1">
    <source>
        <dbReference type="ARBA" id="ARBA00004123"/>
    </source>
</evidence>
<feature type="compositionally biased region" description="Basic and acidic residues" evidence="8">
    <location>
        <begin position="273"/>
        <end position="286"/>
    </location>
</feature>
<accession>A0A066XMV5</accession>
<evidence type="ECO:0000256" key="3">
    <source>
        <dbReference type="ARBA" id="ARBA00022454"/>
    </source>
</evidence>
<comment type="subcellular location">
    <subcellularLocation>
        <location evidence="2">Chromosome</location>
    </subcellularLocation>
    <subcellularLocation>
        <location evidence="1">Nucleus</location>
    </subcellularLocation>
</comment>
<dbReference type="STRING" id="1173701.A0A066XMV5"/>
<dbReference type="GO" id="GO:0032259">
    <property type="term" value="P:methylation"/>
    <property type="evidence" value="ECO:0007669"/>
    <property type="project" value="UniProtKB-KW"/>
</dbReference>
<dbReference type="GO" id="GO:0005694">
    <property type="term" value="C:chromosome"/>
    <property type="evidence" value="ECO:0007669"/>
    <property type="project" value="UniProtKB-SubCell"/>
</dbReference>
<dbReference type="PROSITE" id="PS50280">
    <property type="entry name" value="SET"/>
    <property type="match status" value="1"/>
</dbReference>
<feature type="compositionally biased region" description="Pro residues" evidence="8">
    <location>
        <begin position="9"/>
        <end position="19"/>
    </location>
</feature>
<reference evidence="12" key="1">
    <citation type="journal article" date="2014" name="Genome Announc.">
        <title>Draft genome sequence of Colletotrichum sublineola, a destructive pathogen of cultivated sorghum.</title>
        <authorList>
            <person name="Baroncelli R."/>
            <person name="Sanz-Martin J.M."/>
            <person name="Rech G.E."/>
            <person name="Sukno S.A."/>
            <person name="Thon M.R."/>
        </authorList>
    </citation>
    <scope>NUCLEOTIDE SEQUENCE [LARGE SCALE GENOMIC DNA]</scope>
    <source>
        <strain evidence="12">TX430BB</strain>
    </source>
</reference>
<dbReference type="GO" id="GO:0005634">
    <property type="term" value="C:nucleus"/>
    <property type="evidence" value="ECO:0007669"/>
    <property type="project" value="UniProtKB-SubCell"/>
</dbReference>
<sequence length="405" mass="45271">MDDDLDEQLPPPPPPPPLPDTGIDSLFRITKNEKDTSSLETMPCEKSVVTTTITTITTTTVNENNNNESGLTKRETRSRTISRPLSSLLGSNGVMKSGTSSSNELLPRRKAYHTSSKYLKNALITPVLEKAIESFRLIDTNEKRHGVHGRAPNEESFPCSCEYMPGTDDVNSACGIHSNCINRDLYIQCGDDCPSGLFFQNRHFTKKDYVAMEIINAGLKGRGVASLEDHIDGGTFTMEYVGELLPRSKFLARMREHLLNAYAAKRAIAEQYKAKEQKQQHADADTKPLPQSAKLPFRHSEAKAPISAQHLSASSQSNNRGDILSDADIHSDLDRHYYFMAITPNEILDASRKGNFSRFMNHSCDPNCILQKWVVGNELRVGFFGTRDIKKGEELCFDHKIDRYG</sequence>
<evidence type="ECO:0000259" key="9">
    <source>
        <dbReference type="PROSITE" id="PS50280"/>
    </source>
</evidence>
<dbReference type="Proteomes" id="UP000027238">
    <property type="component" value="Unassembled WGS sequence"/>
</dbReference>
<evidence type="ECO:0000313" key="12">
    <source>
        <dbReference type="Proteomes" id="UP000027238"/>
    </source>
</evidence>
<dbReference type="SUPFAM" id="SSF82199">
    <property type="entry name" value="SET domain"/>
    <property type="match status" value="1"/>
</dbReference>
<name>A0A066XMV5_COLSU</name>
<evidence type="ECO:0000313" key="11">
    <source>
        <dbReference type="EMBL" id="KDN70212.1"/>
    </source>
</evidence>
<protein>
    <submittedName>
        <fullName evidence="11">Putative histone-lysine N-methyltransferase</fullName>
    </submittedName>
</protein>
<dbReference type="EMBL" id="JMSE01000377">
    <property type="protein sequence ID" value="KDN70212.1"/>
    <property type="molecule type" value="Genomic_DNA"/>
</dbReference>
<dbReference type="eggNOG" id="KOG4442">
    <property type="taxonomic scope" value="Eukaryota"/>
</dbReference>
<dbReference type="PROSITE" id="PS51215">
    <property type="entry name" value="AWS"/>
    <property type="match status" value="1"/>
</dbReference>
<gene>
    <name evidence="11" type="ORF">CSUB01_09128</name>
</gene>
<feature type="region of interest" description="Disordered" evidence="8">
    <location>
        <begin position="273"/>
        <end position="292"/>
    </location>
</feature>
<dbReference type="InterPro" id="IPR006560">
    <property type="entry name" value="AWS_dom"/>
</dbReference>
<organism evidence="11 12">
    <name type="scientific">Colletotrichum sublineola</name>
    <name type="common">Sorghum anthracnose fungus</name>
    <dbReference type="NCBI Taxonomy" id="1173701"/>
    <lineage>
        <taxon>Eukaryota</taxon>
        <taxon>Fungi</taxon>
        <taxon>Dikarya</taxon>
        <taxon>Ascomycota</taxon>
        <taxon>Pezizomycotina</taxon>
        <taxon>Sordariomycetes</taxon>
        <taxon>Hypocreomycetidae</taxon>
        <taxon>Glomerellales</taxon>
        <taxon>Glomerellaceae</taxon>
        <taxon>Colletotrichum</taxon>
        <taxon>Colletotrichum graminicola species complex</taxon>
    </lineage>
</organism>
<dbReference type="InterPro" id="IPR046341">
    <property type="entry name" value="SET_dom_sf"/>
</dbReference>
<evidence type="ECO:0000256" key="8">
    <source>
        <dbReference type="SAM" id="MobiDB-lite"/>
    </source>
</evidence>
<feature type="domain" description="AWS" evidence="10">
    <location>
        <begin position="154"/>
        <end position="208"/>
    </location>
</feature>
<keyword evidence="5 11" id="KW-0808">Transferase</keyword>
<dbReference type="Gene3D" id="2.170.270.10">
    <property type="entry name" value="SET domain"/>
    <property type="match status" value="1"/>
</dbReference>
<keyword evidence="4 11" id="KW-0489">Methyltransferase</keyword>
<proteinExistence type="predicted"/>
<evidence type="ECO:0000256" key="2">
    <source>
        <dbReference type="ARBA" id="ARBA00004286"/>
    </source>
</evidence>
<comment type="caution">
    <text evidence="11">The sequence shown here is derived from an EMBL/GenBank/DDBJ whole genome shotgun (WGS) entry which is preliminary data.</text>
</comment>
<feature type="region of interest" description="Disordered" evidence="8">
    <location>
        <begin position="1"/>
        <end position="24"/>
    </location>
</feature>
<dbReference type="AlphaFoldDB" id="A0A066XMV5"/>
<evidence type="ECO:0000256" key="5">
    <source>
        <dbReference type="ARBA" id="ARBA00022679"/>
    </source>
</evidence>
<evidence type="ECO:0000256" key="4">
    <source>
        <dbReference type="ARBA" id="ARBA00022603"/>
    </source>
</evidence>
<dbReference type="Pfam" id="PF17907">
    <property type="entry name" value="AWS"/>
    <property type="match status" value="1"/>
</dbReference>
<keyword evidence="3" id="KW-0158">Chromosome</keyword>
<evidence type="ECO:0000259" key="10">
    <source>
        <dbReference type="PROSITE" id="PS51215"/>
    </source>
</evidence>
<dbReference type="SMART" id="SM00570">
    <property type="entry name" value="AWS"/>
    <property type="match status" value="1"/>
</dbReference>
<dbReference type="OrthoDB" id="308383at2759"/>
<keyword evidence="7" id="KW-0539">Nucleus</keyword>
<evidence type="ECO:0000256" key="7">
    <source>
        <dbReference type="ARBA" id="ARBA00023242"/>
    </source>
</evidence>
<feature type="domain" description="SET" evidence="9">
    <location>
        <begin position="206"/>
        <end position="400"/>
    </location>
</feature>
<dbReference type="GO" id="GO:0042054">
    <property type="term" value="F:histone methyltransferase activity"/>
    <property type="evidence" value="ECO:0007669"/>
    <property type="project" value="InterPro"/>
</dbReference>
<keyword evidence="12" id="KW-1185">Reference proteome</keyword>